<organism evidence="7 8">
    <name type="scientific">Peltaster fructicola</name>
    <dbReference type="NCBI Taxonomy" id="286661"/>
    <lineage>
        <taxon>Eukaryota</taxon>
        <taxon>Fungi</taxon>
        <taxon>Dikarya</taxon>
        <taxon>Ascomycota</taxon>
        <taxon>Pezizomycotina</taxon>
        <taxon>Dothideomycetes</taxon>
        <taxon>Dothideomycetes incertae sedis</taxon>
        <taxon>Peltaster</taxon>
    </lineage>
</organism>
<comment type="subcellular location">
    <subcellularLocation>
        <location evidence="1">Membrane</location>
        <topology evidence="1">Multi-pass membrane protein</topology>
    </subcellularLocation>
</comment>
<dbReference type="OrthoDB" id="2153661at2759"/>
<dbReference type="Gene3D" id="1.20.1250.20">
    <property type="entry name" value="MFS general substrate transporter like domains"/>
    <property type="match status" value="1"/>
</dbReference>
<dbReference type="Pfam" id="PF00083">
    <property type="entry name" value="Sugar_tr"/>
    <property type="match status" value="1"/>
</dbReference>
<sequence>MADVASSSLRVSVDEGKTGFVSQATAEEELDTTALAKVVKKSSIVTVIVSGIALFSDGYTVQIVGYMQLIFKSLYPGIIDDTLKARLSNSFLFGEIFGMLAFGAAIDRLGRRTGVVWATIFLVLGIAFGDCLSWLHYHRLVLDDVEAADEDARVQRMRGKIIAFSTIFAIDLIRSMGNVVSGIVAIIVLLCYNSQATDGVWRICYGMGLILPVAVFIFRFRMINSTQYRRHAIKHNVPYLEALRWYWKPMLGSVLTWFIYDVIRYPFGLFSSTIIAGFNPSGSLLQSIGYGTLVNSFYLPGTLLGGYLADRIGRRQTMTLGFVCLSVIGFIIGGTLPQLKHVFPLFVILYGIFNASGEMGPGSTTFLCASEPFPTPLRGHFVGLAAAMGKVGAVVGTQVFNPIIDSFSTVEQGQRAGFLIGSGFAVIGAICAWTLLPDMDVQLEKESVRFENPLKQSGYRIGTVGESMNDNLKFSVYEPDELSE</sequence>
<dbReference type="EMBL" id="CP051142">
    <property type="protein sequence ID" value="QIX00724.1"/>
    <property type="molecule type" value="Genomic_DNA"/>
</dbReference>
<feature type="transmembrane region" description="Helical" evidence="5">
    <location>
        <begin position="161"/>
        <end position="188"/>
    </location>
</feature>
<keyword evidence="8" id="KW-1185">Reference proteome</keyword>
<feature type="transmembrane region" description="Helical" evidence="5">
    <location>
        <begin position="320"/>
        <end position="339"/>
    </location>
</feature>
<feature type="domain" description="Major facilitator superfamily (MFS) profile" evidence="6">
    <location>
        <begin position="46"/>
        <end position="440"/>
    </location>
</feature>
<feature type="transmembrane region" description="Helical" evidence="5">
    <location>
        <begin position="288"/>
        <end position="308"/>
    </location>
</feature>
<feature type="transmembrane region" description="Helical" evidence="5">
    <location>
        <begin position="44"/>
        <end position="69"/>
    </location>
</feature>
<dbReference type="AlphaFoldDB" id="A0A6H0Y147"/>
<evidence type="ECO:0000313" key="8">
    <source>
        <dbReference type="Proteomes" id="UP000503462"/>
    </source>
</evidence>
<feature type="transmembrane region" description="Helical" evidence="5">
    <location>
        <begin position="200"/>
        <end position="220"/>
    </location>
</feature>
<gene>
    <name evidence="7" type="ORF">AMS68_006241</name>
</gene>
<evidence type="ECO:0000256" key="2">
    <source>
        <dbReference type="ARBA" id="ARBA00022692"/>
    </source>
</evidence>
<evidence type="ECO:0000256" key="4">
    <source>
        <dbReference type="ARBA" id="ARBA00023136"/>
    </source>
</evidence>
<dbReference type="PROSITE" id="PS50850">
    <property type="entry name" value="MFS"/>
    <property type="match status" value="1"/>
</dbReference>
<protein>
    <recommendedName>
        <fullName evidence="6">Major facilitator superfamily (MFS) profile domain-containing protein</fullName>
    </recommendedName>
</protein>
<dbReference type="GO" id="GO:0046943">
    <property type="term" value="F:carboxylic acid transmembrane transporter activity"/>
    <property type="evidence" value="ECO:0007669"/>
    <property type="project" value="TreeGrafter"/>
</dbReference>
<reference evidence="7 8" key="1">
    <citation type="journal article" date="2016" name="Sci. Rep.">
        <title>Peltaster fructicola genome reveals evolution from an invasive phytopathogen to an ectophytic parasite.</title>
        <authorList>
            <person name="Xu C."/>
            <person name="Chen H."/>
            <person name="Gleason M.L."/>
            <person name="Xu J.R."/>
            <person name="Liu H."/>
            <person name="Zhang R."/>
            <person name="Sun G."/>
        </authorList>
    </citation>
    <scope>NUCLEOTIDE SEQUENCE [LARGE SCALE GENOMIC DNA]</scope>
    <source>
        <strain evidence="7 8">LNHT1506</strain>
    </source>
</reference>
<evidence type="ECO:0000256" key="5">
    <source>
        <dbReference type="SAM" id="Phobius"/>
    </source>
</evidence>
<accession>A0A6H0Y147</accession>
<feature type="transmembrane region" description="Helical" evidence="5">
    <location>
        <begin position="416"/>
        <end position="436"/>
    </location>
</feature>
<dbReference type="SUPFAM" id="SSF103473">
    <property type="entry name" value="MFS general substrate transporter"/>
    <property type="match status" value="1"/>
</dbReference>
<dbReference type="PROSITE" id="PS00216">
    <property type="entry name" value="SUGAR_TRANSPORT_1"/>
    <property type="match status" value="1"/>
</dbReference>
<evidence type="ECO:0000259" key="6">
    <source>
        <dbReference type="PROSITE" id="PS50850"/>
    </source>
</evidence>
<keyword evidence="3 5" id="KW-1133">Transmembrane helix</keyword>
<dbReference type="InterPro" id="IPR005829">
    <property type="entry name" value="Sugar_transporter_CS"/>
</dbReference>
<keyword evidence="4 5" id="KW-0472">Membrane</keyword>
<name>A0A6H0Y147_9PEZI</name>
<dbReference type="Proteomes" id="UP000503462">
    <property type="component" value="Chromosome 4"/>
</dbReference>
<dbReference type="InterPro" id="IPR005828">
    <property type="entry name" value="MFS_sugar_transport-like"/>
</dbReference>
<dbReference type="GO" id="GO:0005886">
    <property type="term" value="C:plasma membrane"/>
    <property type="evidence" value="ECO:0007669"/>
    <property type="project" value="TreeGrafter"/>
</dbReference>
<proteinExistence type="predicted"/>
<feature type="transmembrane region" description="Helical" evidence="5">
    <location>
        <begin position="381"/>
        <end position="404"/>
    </location>
</feature>
<evidence type="ECO:0000313" key="7">
    <source>
        <dbReference type="EMBL" id="QIX00724.1"/>
    </source>
</evidence>
<evidence type="ECO:0000256" key="3">
    <source>
        <dbReference type="ARBA" id="ARBA00022989"/>
    </source>
</evidence>
<feature type="transmembrane region" description="Helical" evidence="5">
    <location>
        <begin position="115"/>
        <end position="135"/>
    </location>
</feature>
<evidence type="ECO:0000256" key="1">
    <source>
        <dbReference type="ARBA" id="ARBA00004141"/>
    </source>
</evidence>
<feature type="transmembrane region" description="Helical" evidence="5">
    <location>
        <begin position="90"/>
        <end position="109"/>
    </location>
</feature>
<dbReference type="InterPro" id="IPR036259">
    <property type="entry name" value="MFS_trans_sf"/>
</dbReference>
<feature type="transmembrane region" description="Helical" evidence="5">
    <location>
        <begin position="254"/>
        <end position="276"/>
    </location>
</feature>
<dbReference type="InterPro" id="IPR020846">
    <property type="entry name" value="MFS_dom"/>
</dbReference>
<keyword evidence="2 5" id="KW-0812">Transmembrane</keyword>
<dbReference type="PANTHER" id="PTHR23508:SF10">
    <property type="entry name" value="CARBOXYLIC ACID TRANSPORTER PROTEIN HOMOLOG"/>
    <property type="match status" value="1"/>
</dbReference>
<dbReference type="PANTHER" id="PTHR23508">
    <property type="entry name" value="CARBOXYLIC ACID TRANSPORTER PROTEIN HOMOLOG"/>
    <property type="match status" value="1"/>
</dbReference>